<organism evidence="7 8">
    <name type="scientific">Ceratopteris richardii</name>
    <name type="common">Triangle waterfern</name>
    <dbReference type="NCBI Taxonomy" id="49495"/>
    <lineage>
        <taxon>Eukaryota</taxon>
        <taxon>Viridiplantae</taxon>
        <taxon>Streptophyta</taxon>
        <taxon>Embryophyta</taxon>
        <taxon>Tracheophyta</taxon>
        <taxon>Polypodiopsida</taxon>
        <taxon>Polypodiidae</taxon>
        <taxon>Polypodiales</taxon>
        <taxon>Pteridineae</taxon>
        <taxon>Pteridaceae</taxon>
        <taxon>Parkerioideae</taxon>
        <taxon>Ceratopteris</taxon>
    </lineage>
</organism>
<feature type="region of interest" description="Disordered" evidence="5">
    <location>
        <begin position="103"/>
        <end position="125"/>
    </location>
</feature>
<evidence type="ECO:0000259" key="6">
    <source>
        <dbReference type="Pfam" id="PF07011"/>
    </source>
</evidence>
<dbReference type="PANTHER" id="PTHR33469:SF16">
    <property type="entry name" value="PROTEIN ELF4-LIKE 4"/>
    <property type="match status" value="1"/>
</dbReference>
<feature type="compositionally biased region" description="Basic and acidic residues" evidence="5">
    <location>
        <begin position="10"/>
        <end position="20"/>
    </location>
</feature>
<dbReference type="Pfam" id="PF07011">
    <property type="entry name" value="Elf4"/>
    <property type="match status" value="1"/>
</dbReference>
<protein>
    <recommendedName>
        <fullName evidence="6">Protein EARLY FLOWERING 4 domain-containing protein</fullName>
    </recommendedName>
</protein>
<dbReference type="InterPro" id="IPR040462">
    <property type="entry name" value="EARLY_FLOWERING_4"/>
</dbReference>
<dbReference type="GO" id="GO:0005634">
    <property type="term" value="C:nucleus"/>
    <property type="evidence" value="ECO:0007669"/>
    <property type="project" value="UniProtKB-SubCell"/>
</dbReference>
<comment type="similarity">
    <text evidence="2">Belongs to the EARLY FLOWERING 4 family.</text>
</comment>
<comment type="subcellular location">
    <subcellularLocation>
        <location evidence="1">Nucleus</location>
    </subcellularLocation>
</comment>
<keyword evidence="8" id="KW-1185">Reference proteome</keyword>
<feature type="compositionally biased region" description="Polar residues" evidence="5">
    <location>
        <begin position="103"/>
        <end position="119"/>
    </location>
</feature>
<dbReference type="OrthoDB" id="1895690at2759"/>
<evidence type="ECO:0000256" key="2">
    <source>
        <dbReference type="ARBA" id="ARBA00009514"/>
    </source>
</evidence>
<evidence type="ECO:0000256" key="4">
    <source>
        <dbReference type="ARBA" id="ARBA00023242"/>
    </source>
</evidence>
<accession>A0A8T2V6A1</accession>
<comment type="caution">
    <text evidence="7">The sequence shown here is derived from an EMBL/GenBank/DDBJ whole genome shotgun (WGS) entry which is preliminary data.</text>
</comment>
<evidence type="ECO:0000256" key="1">
    <source>
        <dbReference type="ARBA" id="ARBA00004123"/>
    </source>
</evidence>
<dbReference type="AlphaFoldDB" id="A0A8T2V6A1"/>
<gene>
    <name evidence="7" type="ORF">KP509_02G006800</name>
</gene>
<sequence length="125" mass="13886">MEAGRAAVKSSREGKSVPKHEAIRPSWEAFSSGCCQVQKILEENKVLIGEINQNQESRTPENLTRNVSLIKELNDNVNHVAGIYSVLSSTFVKFMSVEVNKNPETNATQKVQPNAMLSQKRTRAS</sequence>
<keyword evidence="3" id="KW-0090">Biological rhythms</keyword>
<evidence type="ECO:0000313" key="7">
    <source>
        <dbReference type="EMBL" id="KAH7442902.1"/>
    </source>
</evidence>
<feature type="region of interest" description="Disordered" evidence="5">
    <location>
        <begin position="1"/>
        <end position="20"/>
    </location>
</feature>
<evidence type="ECO:0000256" key="3">
    <source>
        <dbReference type="ARBA" id="ARBA00023108"/>
    </source>
</evidence>
<dbReference type="PANTHER" id="PTHR33469">
    <property type="entry name" value="PROTEIN ELF4-LIKE 4"/>
    <property type="match status" value="1"/>
</dbReference>
<proteinExistence type="inferred from homology"/>
<dbReference type="InterPro" id="IPR009741">
    <property type="entry name" value="EARLY_FLOWERING_4_dom"/>
</dbReference>
<dbReference type="GO" id="GO:0042753">
    <property type="term" value="P:positive regulation of circadian rhythm"/>
    <property type="evidence" value="ECO:0007669"/>
    <property type="project" value="InterPro"/>
</dbReference>
<name>A0A8T2V6A1_CERRI</name>
<feature type="domain" description="Protein EARLY FLOWERING 4" evidence="6">
    <location>
        <begin position="27"/>
        <end position="98"/>
    </location>
</feature>
<keyword evidence="4" id="KW-0539">Nucleus</keyword>
<dbReference type="EMBL" id="CM035407">
    <property type="protein sequence ID" value="KAH7442902.1"/>
    <property type="molecule type" value="Genomic_DNA"/>
</dbReference>
<dbReference type="GO" id="GO:0048511">
    <property type="term" value="P:rhythmic process"/>
    <property type="evidence" value="ECO:0007669"/>
    <property type="project" value="UniProtKB-KW"/>
</dbReference>
<dbReference type="GO" id="GO:0009649">
    <property type="term" value="P:entrainment of circadian clock"/>
    <property type="evidence" value="ECO:0007669"/>
    <property type="project" value="TreeGrafter"/>
</dbReference>
<reference evidence="7" key="1">
    <citation type="submission" date="2021-08" db="EMBL/GenBank/DDBJ databases">
        <title>WGS assembly of Ceratopteris richardii.</title>
        <authorList>
            <person name="Marchant D.B."/>
            <person name="Chen G."/>
            <person name="Jenkins J."/>
            <person name="Shu S."/>
            <person name="Leebens-Mack J."/>
            <person name="Grimwood J."/>
            <person name="Schmutz J."/>
            <person name="Soltis P."/>
            <person name="Soltis D."/>
            <person name="Chen Z.-H."/>
        </authorList>
    </citation>
    <scope>NUCLEOTIDE SEQUENCE</scope>
    <source>
        <strain evidence="7">Whitten #5841</strain>
        <tissue evidence="7">Leaf</tissue>
    </source>
</reference>
<dbReference type="Proteomes" id="UP000825935">
    <property type="component" value="Chromosome 2"/>
</dbReference>
<evidence type="ECO:0000256" key="5">
    <source>
        <dbReference type="SAM" id="MobiDB-lite"/>
    </source>
</evidence>
<evidence type="ECO:0000313" key="8">
    <source>
        <dbReference type="Proteomes" id="UP000825935"/>
    </source>
</evidence>